<feature type="signal peptide" evidence="2">
    <location>
        <begin position="1"/>
        <end position="22"/>
    </location>
</feature>
<dbReference type="Pfam" id="PF09476">
    <property type="entry name" value="Pilus_CpaD"/>
    <property type="match status" value="1"/>
</dbReference>
<proteinExistence type="predicted"/>
<dbReference type="EMBL" id="SMAI01000001">
    <property type="protein sequence ID" value="TCT07510.1"/>
    <property type="molecule type" value="Genomic_DNA"/>
</dbReference>
<sequence>MPRRSALALIPLGLAAVLCGCAGEPLPFDGTTYPQDYRVRHPILLSQQPARLAVIPRWAYGLDPRQADDVRAFGHAFRTETMGVIQVSVPVVAGRPTPLVKTNARAVRTALVGTGIDARNIRWSEYDATGLGPQSPLNLSFAKLTATVPHPCNDWPYDLAAGAGFESFQNEPYWNLGCASQTNLALQAADPLDLVRPRVEGPADTVKRVNDIQQLRTGNDPSTDYGPTAASASGS</sequence>
<dbReference type="PROSITE" id="PS51257">
    <property type="entry name" value="PROKAR_LIPOPROTEIN"/>
    <property type="match status" value="1"/>
</dbReference>
<dbReference type="InterPro" id="IPR013361">
    <property type="entry name" value="Pilus_CpaD"/>
</dbReference>
<evidence type="ECO:0000313" key="4">
    <source>
        <dbReference type="Proteomes" id="UP000294664"/>
    </source>
</evidence>
<comment type="caution">
    <text evidence="3">The sequence shown here is derived from an EMBL/GenBank/DDBJ whole genome shotgun (WGS) entry which is preliminary data.</text>
</comment>
<name>A0A4R3M2X7_9HYPH</name>
<dbReference type="NCBIfam" id="TIGR02522">
    <property type="entry name" value="pilus_cpaD"/>
    <property type="match status" value="1"/>
</dbReference>
<keyword evidence="4" id="KW-1185">Reference proteome</keyword>
<gene>
    <name evidence="3" type="ORF">EDC64_10127</name>
</gene>
<evidence type="ECO:0000313" key="3">
    <source>
        <dbReference type="EMBL" id="TCT07510.1"/>
    </source>
</evidence>
<feature type="compositionally biased region" description="Polar residues" evidence="1">
    <location>
        <begin position="211"/>
        <end position="222"/>
    </location>
</feature>
<dbReference type="RefSeq" id="WP_165933584.1">
    <property type="nucleotide sequence ID" value="NZ_SMAI01000001.1"/>
</dbReference>
<dbReference type="Proteomes" id="UP000294664">
    <property type="component" value="Unassembled WGS sequence"/>
</dbReference>
<evidence type="ECO:0000256" key="1">
    <source>
        <dbReference type="SAM" id="MobiDB-lite"/>
    </source>
</evidence>
<feature type="region of interest" description="Disordered" evidence="1">
    <location>
        <begin position="205"/>
        <end position="235"/>
    </location>
</feature>
<evidence type="ECO:0000256" key="2">
    <source>
        <dbReference type="SAM" id="SignalP"/>
    </source>
</evidence>
<feature type="chain" id="PRO_5020758850" evidence="2">
    <location>
        <begin position="23"/>
        <end position="235"/>
    </location>
</feature>
<organism evidence="3 4">
    <name type="scientific">Aquabacter spiritensis</name>
    <dbReference type="NCBI Taxonomy" id="933073"/>
    <lineage>
        <taxon>Bacteria</taxon>
        <taxon>Pseudomonadati</taxon>
        <taxon>Pseudomonadota</taxon>
        <taxon>Alphaproteobacteria</taxon>
        <taxon>Hyphomicrobiales</taxon>
        <taxon>Xanthobacteraceae</taxon>
        <taxon>Aquabacter</taxon>
    </lineage>
</organism>
<protein>
    <submittedName>
        <fullName evidence="3">Pilus assembly protein CpaD</fullName>
    </submittedName>
</protein>
<accession>A0A4R3M2X7</accession>
<dbReference type="AlphaFoldDB" id="A0A4R3M2X7"/>
<reference evidence="3 4" key="1">
    <citation type="submission" date="2019-03" db="EMBL/GenBank/DDBJ databases">
        <title>Genomic Encyclopedia of Type Strains, Phase IV (KMG-IV): sequencing the most valuable type-strain genomes for metagenomic binning, comparative biology and taxonomic classification.</title>
        <authorList>
            <person name="Goeker M."/>
        </authorList>
    </citation>
    <scope>NUCLEOTIDE SEQUENCE [LARGE SCALE GENOMIC DNA]</scope>
    <source>
        <strain evidence="3 4">DSM 9035</strain>
    </source>
</reference>
<keyword evidence="2" id="KW-0732">Signal</keyword>
<dbReference type="InterPro" id="IPR019027">
    <property type="entry name" value="Pilus_biogenesis_CpaD-related"/>
</dbReference>